<dbReference type="PANTHER" id="PTHR35789">
    <property type="entry name" value="SPORE GERMINATION PROTEIN B3"/>
    <property type="match status" value="1"/>
</dbReference>
<evidence type="ECO:0000259" key="9">
    <source>
        <dbReference type="Pfam" id="PF25198"/>
    </source>
</evidence>
<dbReference type="PROSITE" id="PS51257">
    <property type="entry name" value="PROKAR_LIPOPROTEIN"/>
    <property type="match status" value="1"/>
</dbReference>
<dbReference type="Proteomes" id="UP000289856">
    <property type="component" value="Chromosome"/>
</dbReference>
<dbReference type="InterPro" id="IPR057336">
    <property type="entry name" value="GerAC_N"/>
</dbReference>
<evidence type="ECO:0000313" key="10">
    <source>
        <dbReference type="EMBL" id="BBI33712.1"/>
    </source>
</evidence>
<dbReference type="Pfam" id="PF05504">
    <property type="entry name" value="Spore_GerAC"/>
    <property type="match status" value="1"/>
</dbReference>
<feature type="domain" description="Spore germination GerAC-like C-terminal" evidence="8">
    <location>
        <begin position="222"/>
        <end position="376"/>
    </location>
</feature>
<dbReference type="InterPro" id="IPR038501">
    <property type="entry name" value="Spore_GerAC_C_sf"/>
</dbReference>
<keyword evidence="5" id="KW-0472">Membrane</keyword>
<evidence type="ECO:0000256" key="5">
    <source>
        <dbReference type="ARBA" id="ARBA00023136"/>
    </source>
</evidence>
<dbReference type="NCBIfam" id="TIGR02887">
    <property type="entry name" value="spore_ger_x_C"/>
    <property type="match status" value="1"/>
</dbReference>
<name>A0A3T1D6L0_9BACL</name>
<comment type="subcellular location">
    <subcellularLocation>
        <location evidence="1">Membrane</location>
        <topology evidence="1">Lipid-anchor</topology>
    </subcellularLocation>
</comment>
<organism evidence="10 11">
    <name type="scientific">Cohnella abietis</name>
    <dbReference type="NCBI Taxonomy" id="2507935"/>
    <lineage>
        <taxon>Bacteria</taxon>
        <taxon>Bacillati</taxon>
        <taxon>Bacillota</taxon>
        <taxon>Bacilli</taxon>
        <taxon>Bacillales</taxon>
        <taxon>Paenibacillaceae</taxon>
        <taxon>Cohnella</taxon>
    </lineage>
</organism>
<accession>A0A3T1D6L0</accession>
<dbReference type="InterPro" id="IPR046953">
    <property type="entry name" value="Spore_GerAC-like_C"/>
</dbReference>
<evidence type="ECO:0000313" key="11">
    <source>
        <dbReference type="Proteomes" id="UP000289856"/>
    </source>
</evidence>
<dbReference type="EMBL" id="AP019400">
    <property type="protein sequence ID" value="BBI33712.1"/>
    <property type="molecule type" value="Genomic_DNA"/>
</dbReference>
<sequence length="393" mass="44665">MKRYLFVLVLLGLSLVLSGCWDIKSLQDVNYFTGIGIDFRDNKYHVYVQQLDFSNVAKSEGNSKSSTSTNIWVGHAEGVSISEAVVELYQTTQQTVFWGHLSSMVFTENLLKKGDLLAVFDALMRNPEIRYTPWVYGTKKDLQKIYTTTPFFSLSPLNSILYSPETNYKQRPIVVPLRFSQFVRGFRDPGNTVLLPSISISDDTWAENKKADPKLEVDGVFAMYNNELKGWTSHEKLLGLRWLERKSQASRVVLRENGVNIASLKFTAPHPKIQISFNNGQPIFNIKVKVVAALNELLVPKTEQQLEKMACEKISEEIRETFQFGIQKQTDLLALEHTLYRKKYNRWNDMTASGSIPPSQLQIGDVNVKVAIVQSGMFNLSRKMKLNTSSSSK</sequence>
<feature type="domain" description="Spore germination protein N-terminal" evidence="9">
    <location>
        <begin position="22"/>
        <end position="200"/>
    </location>
</feature>
<evidence type="ECO:0000256" key="2">
    <source>
        <dbReference type="ARBA" id="ARBA00007886"/>
    </source>
</evidence>
<dbReference type="KEGG" id="cohn:KCTCHS21_31110"/>
<protein>
    <submittedName>
        <fullName evidence="10">Spore germination protein B3</fullName>
    </submittedName>
</protein>
<evidence type="ECO:0000259" key="8">
    <source>
        <dbReference type="Pfam" id="PF05504"/>
    </source>
</evidence>
<dbReference type="GO" id="GO:0016020">
    <property type="term" value="C:membrane"/>
    <property type="evidence" value="ECO:0007669"/>
    <property type="project" value="UniProtKB-SubCell"/>
</dbReference>
<dbReference type="Gene3D" id="3.30.300.210">
    <property type="entry name" value="Nutrient germinant receptor protein C, domain 3"/>
    <property type="match status" value="1"/>
</dbReference>
<evidence type="ECO:0000256" key="1">
    <source>
        <dbReference type="ARBA" id="ARBA00004635"/>
    </source>
</evidence>
<evidence type="ECO:0000256" key="4">
    <source>
        <dbReference type="ARBA" id="ARBA00022729"/>
    </source>
</evidence>
<dbReference type="AlphaFoldDB" id="A0A3T1D6L0"/>
<keyword evidence="6" id="KW-0564">Palmitate</keyword>
<dbReference type="GO" id="GO:0009847">
    <property type="term" value="P:spore germination"/>
    <property type="evidence" value="ECO:0007669"/>
    <property type="project" value="InterPro"/>
</dbReference>
<dbReference type="InterPro" id="IPR008844">
    <property type="entry name" value="Spore_GerAC-like"/>
</dbReference>
<dbReference type="PANTHER" id="PTHR35789:SF1">
    <property type="entry name" value="SPORE GERMINATION PROTEIN B3"/>
    <property type="match status" value="1"/>
</dbReference>
<keyword evidence="3" id="KW-0309">Germination</keyword>
<evidence type="ECO:0000256" key="3">
    <source>
        <dbReference type="ARBA" id="ARBA00022544"/>
    </source>
</evidence>
<keyword evidence="7" id="KW-0449">Lipoprotein</keyword>
<comment type="similarity">
    <text evidence="2">Belongs to the GerABKC lipoprotein family.</text>
</comment>
<proteinExistence type="inferred from homology"/>
<evidence type="ECO:0000256" key="6">
    <source>
        <dbReference type="ARBA" id="ARBA00023139"/>
    </source>
</evidence>
<gene>
    <name evidence="10" type="primary">gerBC</name>
    <name evidence="10" type="ORF">KCTCHS21_31110</name>
</gene>
<dbReference type="RefSeq" id="WP_130609855.1">
    <property type="nucleotide sequence ID" value="NZ_AP019400.1"/>
</dbReference>
<keyword evidence="11" id="KW-1185">Reference proteome</keyword>
<reference evidence="10 11" key="1">
    <citation type="submission" date="2019-01" db="EMBL/GenBank/DDBJ databases">
        <title>Complete genome sequence of Cohnella hallensis HS21 isolated from Korean fir (Abies koreana) rhizospheric soil.</title>
        <authorList>
            <person name="Jiang L."/>
            <person name="Kang S.W."/>
            <person name="Kim S."/>
            <person name="Jung J."/>
            <person name="Kim C.Y."/>
            <person name="Kim D.H."/>
            <person name="Kim S.W."/>
            <person name="Lee J."/>
        </authorList>
    </citation>
    <scope>NUCLEOTIDE SEQUENCE [LARGE SCALE GENOMIC DNA]</scope>
    <source>
        <strain evidence="10 11">HS21</strain>
    </source>
</reference>
<dbReference type="Pfam" id="PF25198">
    <property type="entry name" value="Spore_GerAC_N"/>
    <property type="match status" value="1"/>
</dbReference>
<keyword evidence="4" id="KW-0732">Signal</keyword>
<dbReference type="OrthoDB" id="2380468at2"/>
<evidence type="ECO:0000256" key="7">
    <source>
        <dbReference type="ARBA" id="ARBA00023288"/>
    </source>
</evidence>